<proteinExistence type="predicted"/>
<evidence type="ECO:0000313" key="1">
    <source>
        <dbReference type="EMBL" id="CAB4184730.1"/>
    </source>
</evidence>
<gene>
    <name evidence="1" type="ORF">UFOVP1122_27</name>
</gene>
<dbReference type="EMBL" id="LR797061">
    <property type="protein sequence ID" value="CAB4184730.1"/>
    <property type="molecule type" value="Genomic_DNA"/>
</dbReference>
<name>A0A6J5QJC1_9CAUD</name>
<reference evidence="1" key="1">
    <citation type="submission" date="2020-05" db="EMBL/GenBank/DDBJ databases">
        <authorList>
            <person name="Chiriac C."/>
            <person name="Salcher M."/>
            <person name="Ghai R."/>
            <person name="Kavagutti S V."/>
        </authorList>
    </citation>
    <scope>NUCLEOTIDE SEQUENCE</scope>
</reference>
<organism evidence="1">
    <name type="scientific">uncultured Caudovirales phage</name>
    <dbReference type="NCBI Taxonomy" id="2100421"/>
    <lineage>
        <taxon>Viruses</taxon>
        <taxon>Duplodnaviria</taxon>
        <taxon>Heunggongvirae</taxon>
        <taxon>Uroviricota</taxon>
        <taxon>Caudoviricetes</taxon>
        <taxon>Peduoviridae</taxon>
        <taxon>Maltschvirus</taxon>
        <taxon>Maltschvirus maltsch</taxon>
    </lineage>
</organism>
<protein>
    <submittedName>
        <fullName evidence="1">Uncharacterized protein</fullName>
    </submittedName>
</protein>
<sequence length="35" mass="3909">MSPAAWLWVGAFSFGCGAYVAEKLVDAWHYVKSLF</sequence>
<accession>A0A6J5QJC1</accession>